<dbReference type="Pfam" id="PF04090">
    <property type="entry name" value="Rrn11"/>
    <property type="match status" value="1"/>
</dbReference>
<dbReference type="GO" id="GO:0001181">
    <property type="term" value="F:RNA polymerase I general transcription initiation factor activity"/>
    <property type="evidence" value="ECO:0007669"/>
    <property type="project" value="InterPro"/>
</dbReference>
<dbReference type="PANTHER" id="PTHR28244:SF1">
    <property type="entry name" value="RNA POLYMERASE I-SPECIFIC TRANSCRIPTION INITIATION FACTOR RRN11"/>
    <property type="match status" value="1"/>
</dbReference>
<feature type="region of interest" description="Disordered" evidence="1">
    <location>
        <begin position="15"/>
        <end position="92"/>
    </location>
</feature>
<dbReference type="Proteomes" id="UP000215127">
    <property type="component" value="Chromosome 5"/>
</dbReference>
<organism evidence="2 3">
    <name type="scientific">Zymoseptoria tritici (strain ST99CH_3D7)</name>
    <dbReference type="NCBI Taxonomy" id="1276538"/>
    <lineage>
        <taxon>Eukaryota</taxon>
        <taxon>Fungi</taxon>
        <taxon>Dikarya</taxon>
        <taxon>Ascomycota</taxon>
        <taxon>Pezizomycotina</taxon>
        <taxon>Dothideomycetes</taxon>
        <taxon>Dothideomycetidae</taxon>
        <taxon>Mycosphaerellales</taxon>
        <taxon>Mycosphaerellaceae</taxon>
        <taxon>Zymoseptoria</taxon>
    </lineage>
</organism>
<feature type="compositionally biased region" description="Basic and acidic residues" evidence="1">
    <location>
        <begin position="83"/>
        <end position="92"/>
    </location>
</feature>
<dbReference type="InterPro" id="IPR007224">
    <property type="entry name" value="TIF_Rrn11"/>
</dbReference>
<feature type="compositionally biased region" description="Acidic residues" evidence="1">
    <location>
        <begin position="362"/>
        <end position="372"/>
    </location>
</feature>
<evidence type="ECO:0000313" key="2">
    <source>
        <dbReference type="EMBL" id="SMQ51001.1"/>
    </source>
</evidence>
<evidence type="ECO:0000256" key="1">
    <source>
        <dbReference type="SAM" id="MobiDB-lite"/>
    </source>
</evidence>
<feature type="region of interest" description="Disordered" evidence="1">
    <location>
        <begin position="350"/>
        <end position="385"/>
    </location>
</feature>
<sequence>MSAFASVYRAPALAQQSYLAREQKRVKRKREASSDEGSRDPSHESIPSDHDEDEAPRVLHPVNKKDPYYVAGHARDQPLPPRDFPHAAVKDPKPDRSVEEELAQLNPPLYIPKVALKAESQSLRRRHLDNLTAILHKCMLNADWRRASRTWGLILRTEFSGRGTDVRQHGRWMIGAEILMRRDETVERIPLDRDDDEDSAHTQLETVLSDEGFRLARDYYERLILQYPHLQRTHHSTINALAIYPAMFSIWIYEVQNRSSRARRKLHSPSAVDTSEMDIDTSMLSDRSTQQRRAVYEIRNRELEQAIPIAQRLDELLVNPPYDTSHELLHARGMVALWLSDLHKELASAKNANTASNRSDDGDLDASLEDVESSASAVKARSERQRARKIFQRLRGAGSELPPDVVEFLEDDDEDQDDE</sequence>
<dbReference type="GO" id="GO:0017025">
    <property type="term" value="F:TBP-class protein binding"/>
    <property type="evidence" value="ECO:0007669"/>
    <property type="project" value="TreeGrafter"/>
</dbReference>
<protein>
    <submittedName>
        <fullName evidence="2">Uncharacterized protein</fullName>
    </submittedName>
</protein>
<dbReference type="GO" id="GO:0001164">
    <property type="term" value="F:RNA polymerase I core promoter sequence-specific DNA binding"/>
    <property type="evidence" value="ECO:0007669"/>
    <property type="project" value="InterPro"/>
</dbReference>
<name>A0A1X7RUY1_ZYMT9</name>
<dbReference type="InterPro" id="IPR053029">
    <property type="entry name" value="RNA_pol_I-specific_init_factor"/>
</dbReference>
<dbReference type="EMBL" id="LT853696">
    <property type="protein sequence ID" value="SMQ51001.1"/>
    <property type="molecule type" value="Genomic_DNA"/>
</dbReference>
<feature type="compositionally biased region" description="Basic and acidic residues" evidence="1">
    <location>
        <begin position="31"/>
        <end position="49"/>
    </location>
</feature>
<dbReference type="STRING" id="1276538.A0A1X7RUY1"/>
<dbReference type="GO" id="GO:0070860">
    <property type="term" value="C:RNA polymerase I core factor complex"/>
    <property type="evidence" value="ECO:0007669"/>
    <property type="project" value="TreeGrafter"/>
</dbReference>
<dbReference type="GO" id="GO:0042790">
    <property type="term" value="P:nucleolar large rRNA transcription by RNA polymerase I"/>
    <property type="evidence" value="ECO:0007669"/>
    <property type="project" value="TreeGrafter"/>
</dbReference>
<accession>A0A1X7RUY1</accession>
<dbReference type="AlphaFoldDB" id="A0A1X7RUY1"/>
<proteinExistence type="predicted"/>
<keyword evidence="3" id="KW-1185">Reference proteome</keyword>
<evidence type="ECO:0000313" key="3">
    <source>
        <dbReference type="Proteomes" id="UP000215127"/>
    </source>
</evidence>
<gene>
    <name evidence="2" type="ORF">ZT3D7_G6154</name>
</gene>
<dbReference type="PANTHER" id="PTHR28244">
    <property type="entry name" value="RNA POLYMERASE I-SPECIFIC TRANSCRIPTION INITIATION FACTOR RRN11"/>
    <property type="match status" value="1"/>
</dbReference>
<reference evidence="2 3" key="1">
    <citation type="submission" date="2016-06" db="EMBL/GenBank/DDBJ databases">
        <authorList>
            <person name="Kjaerup R.B."/>
            <person name="Dalgaard T.S."/>
            <person name="Juul-Madsen H.R."/>
        </authorList>
    </citation>
    <scope>NUCLEOTIDE SEQUENCE [LARGE SCALE GENOMIC DNA]</scope>
</reference>